<dbReference type="SUPFAM" id="SSF51126">
    <property type="entry name" value="Pectin lyase-like"/>
    <property type="match status" value="5"/>
</dbReference>
<dbReference type="InterPro" id="IPR006626">
    <property type="entry name" value="PbH1"/>
</dbReference>
<feature type="compositionally biased region" description="Polar residues" evidence="2">
    <location>
        <begin position="1310"/>
        <end position="1326"/>
    </location>
</feature>
<dbReference type="SMART" id="SM00722">
    <property type="entry name" value="CASH"/>
    <property type="match status" value="2"/>
</dbReference>
<feature type="compositionally biased region" description="Low complexity" evidence="2">
    <location>
        <begin position="1681"/>
        <end position="1692"/>
    </location>
</feature>
<feature type="domain" description="Carbohydrate-binding/sugar hydrolysis" evidence="3">
    <location>
        <begin position="816"/>
        <end position="953"/>
    </location>
</feature>
<feature type="compositionally biased region" description="Polar residues" evidence="2">
    <location>
        <begin position="1441"/>
        <end position="1453"/>
    </location>
</feature>
<feature type="domain" description="Carbohydrate-binding/sugar hydrolysis" evidence="3">
    <location>
        <begin position="544"/>
        <end position="676"/>
    </location>
</feature>
<gene>
    <name evidence="4" type="ORF">BSAL_45515</name>
</gene>
<dbReference type="Proteomes" id="UP000051952">
    <property type="component" value="Unassembled WGS sequence"/>
</dbReference>
<dbReference type="OMA" id="CAAHPLI"/>
<feature type="region of interest" description="Disordered" evidence="2">
    <location>
        <begin position="983"/>
        <end position="1017"/>
    </location>
</feature>
<dbReference type="PANTHER" id="PTHR22990">
    <property type="entry name" value="F-BOX ONLY PROTEIN"/>
    <property type="match status" value="1"/>
</dbReference>
<dbReference type="EMBL" id="CYKH01002205">
    <property type="protein sequence ID" value="CUG93904.1"/>
    <property type="molecule type" value="Genomic_DNA"/>
</dbReference>
<reference evidence="5" key="1">
    <citation type="submission" date="2015-09" db="EMBL/GenBank/DDBJ databases">
        <authorList>
            <consortium name="Pathogen Informatics"/>
        </authorList>
    </citation>
    <scope>NUCLEOTIDE SEQUENCE [LARGE SCALE GENOMIC DNA]</scope>
    <source>
        <strain evidence="5">Lake Konstanz</strain>
    </source>
</reference>
<feature type="region of interest" description="Disordered" evidence="2">
    <location>
        <begin position="1681"/>
        <end position="1705"/>
    </location>
</feature>
<dbReference type="SMART" id="SM00710">
    <property type="entry name" value="PbH1"/>
    <property type="match status" value="33"/>
</dbReference>
<dbReference type="Gene3D" id="2.160.20.10">
    <property type="entry name" value="Single-stranded right-handed beta-helix, Pectin lyase-like"/>
    <property type="match status" value="5"/>
</dbReference>
<dbReference type="VEuPathDB" id="TriTrypDB:BSAL_45515"/>
<name>A0A0S4JQU6_BODSA</name>
<evidence type="ECO:0000256" key="2">
    <source>
        <dbReference type="SAM" id="MobiDB-lite"/>
    </source>
</evidence>
<evidence type="ECO:0000256" key="1">
    <source>
        <dbReference type="ARBA" id="ARBA00022737"/>
    </source>
</evidence>
<dbReference type="InterPro" id="IPR039448">
    <property type="entry name" value="Beta_helix"/>
</dbReference>
<dbReference type="InterPro" id="IPR011050">
    <property type="entry name" value="Pectin_lyase_fold/virulence"/>
</dbReference>
<protein>
    <recommendedName>
        <fullName evidence="3">Carbohydrate-binding/sugar hydrolysis domain-containing protein</fullName>
    </recommendedName>
</protein>
<feature type="compositionally biased region" description="Polar residues" evidence="2">
    <location>
        <begin position="1951"/>
        <end position="1972"/>
    </location>
</feature>
<dbReference type="Pfam" id="PF13229">
    <property type="entry name" value="Beta_helix"/>
    <property type="match status" value="5"/>
</dbReference>
<dbReference type="InterPro" id="IPR051550">
    <property type="entry name" value="SCF-Subunits/Alg-Epimerases"/>
</dbReference>
<accession>A0A0S4JQU6</accession>
<evidence type="ECO:0000313" key="4">
    <source>
        <dbReference type="EMBL" id="CUG93904.1"/>
    </source>
</evidence>
<dbReference type="InterPro" id="IPR006633">
    <property type="entry name" value="Carb-bd_sugar_hydrolysis-dom"/>
</dbReference>
<evidence type="ECO:0000313" key="5">
    <source>
        <dbReference type="Proteomes" id="UP000051952"/>
    </source>
</evidence>
<sequence>MQLENELLVDTRFSSWQNRQVRTIIVNSRSKLASQRSISAAIAAAKPFDRIELVGGEYFETVSIPFPIELVASEGEDVRISFRGTCLTAAIDCTAYVSNIEFCSKGKQRSDFAVVVTAGALELSRCNISSCLISGKGKPTLHRCTIKESLNGVGLRVMDAGGGLVDNCDITNHACACVEVDTVGSLIVRNCTIVQPLSSLTAIAVQAVTSNATNYTDVEMAGDGRHPGICCRLVRFVENRISVKEGVAYADSLATQSAALGMIANSVSAPIPVLSTFGEPCCALVSYSAQPLFERNEFAEGSVGIIFERLGCAVLKGNMLRMQRRCGIFFLLPEYDAHHSDEWSMRNSVKISEHNFFDRCRIGIDVQCGSSGAKAIGTDAASACHVDRSGHSWMNGLQEFAAKRAIDLPKGNEAALTSSTSLSGRRVASSGDHIVDVAGACGSSEPLRATSGTLSEFLLSVVEDVMLAHPRVVKHVRASAQGTSGTPSGYLATTHTGATFGFLTALLGDPAVYRASLRRNDHSKKNENVANSSLELLRGGFGIHIVDARFINCSLCGVRFGTNSRGLVDACEFDRCGSSAILVESGGVPMIVGCSFQNNGECAILARTYANPLIVCNVFDASSACGIVMRQFSRGIILGNVVSGSEGFGIDISSASSTLIAHNFITRNKEGGVQARHNSRPILLSNQCTGNFGAQIHVADFAAPWIVSNTIVSGGTSGLLFTNCGTGVVLGNRITFQTTEGIRIELDADPHIEGNVIASNKGHGVYVKNDGCGTILRNIVEANELYNIRLEEGGAAVIRGNDIIGGFLGGVSAAEEATGLVEKNMICKNGLANVSIHGQHTNPHILCNDIGECHSGVGVLCEESCGGVIVGNMIHGNKSSGILTRSYAAPTIQRNRFINETAGVVFSDFGKGLLEHNEIYDLHGTGVIVQRFANPTVRFNTITACALSGFLITPDARGSVYENKVFSCGIGFVNGHAGGNDVSNDADSSVTSGPAKKKNIGKSQGDASLSPEPTTTTVSKNSIRDCTECGILCESGANALFSENEIVGNAHFGILCDVSYRSDRIAQLAAAARKRASEKQNGGAIGGALQWWELSAPGAASGFGGGSAVFEKNTISRHKTANIAALQHPSNNFRVVNNRITEAPCGVLVRNSSMIFEISDNLLTYLHEGFAFEASGRGQVIRNKIHRCSFCSIYIASGGDPLVESNVIEECGASAILCDAGARGTIRSNIVSRCVIGVTVVTSSPNQQGSSKSSYLSLSSTTLVERNTIHENELHGVLVLHSSYAFPVRQLRRIISGAEMCCSAGAEPSRPSTPTNQSTKSAARTSKYEWQSELQKFYQSVGEGDRGHPILRDNKIFRNRFCGVLREKFHMLDLPDEDPRRYAGGGGDADEGEGATHNVSSTVTPEKQKAHQHAKKVHQTIQSPLNNNNNAVSKKKAAKAQQQGTSVRAGSEQNGVDALLNGEDYDAEPHFHNRALVLPSLISNEIYENSFGIVVGQEMDLFVLRCRIHHNSFFGLLIRSTGSPEVQRSIIEENGLAGVYAAKFCGGLIQESVISANNFLCRDEALLDQPRSIATFVASSHFASLITSDDAWLDTAAKTTTAEGQLVLSETMTEMVNAHRQVTTMCDVHLTVLDGACSILGDVVSAPSDAITIASSILPNPFYASAAQAVDAVMAKATSPSSFSPARGSSSSNHNSPMLGGSASPKRTRALSLASTVAAEYSTTPIADGGVGVWLEEGCQVRVIESTITKHRHCGVLFSRGLLAHHHVLRQTDYHTRQKEFQLIAKKDSSSHFFSAGSRYASPNPGVLFTHQTFINNNATTGADMTHLLDRTATHLDATSMSAGLASATASPARPNMFSASPGATLASSFGGSNSGLGLPPGMYNASGAPVLQKNTIDGNMGDGIRIQLYHAMVATSVAPSLSTSTGAAPSSGIITKSSAASRDPSPAGGATTTGASKKQKQRSASTTSIVTTEAGATAGNKPLSSASVTSSTVRTHRGNIPLPHLFDSDVASLQFSLLVEENDIHRNGLRGILCEHISEINCSSAVPSRSSLIERFEDQSAQVTSRVEGNLRRGSDAARAVRSQQATRLIVEAGRLSNAKHANIRVNQFSFNAHSHIECVSRFVAYTGDKQRTLLHVDAQLDAIASGSMFGFANLMKVPLMNDLTNCPPPGLCLIDGNRFADTPIGLYCCGILPSQVTRVRGNVFTLLTKAGILVDGPRAAVCVGDGNTFERNQVGVYFYRSIGSSFTAAALTTTAASSLLPTDDDDPLSRTYNAVSVTKGEYVGNGGGPSRIFKNMFRANVFASILVETMTALSSKDALDAPQKYSPTISNSLLLPPPVVFKNVFESHDAESACVILVGPQAAAWVTTNIFRQNVVGLLGCKGCGLPSTMSQSSDITAKAASRSLLIEHNKFEFNVIGLVMSSGASAVLLSNYFQRNSWCGAAITDPKTMITARDCVFDEHISALNPTCSIATANRSESECARAAADSSSRSSNLLSEYLQQNPSHNSCVSWKLHECGTLAL</sequence>
<feature type="compositionally biased region" description="Polar residues" evidence="2">
    <location>
        <begin position="983"/>
        <end position="992"/>
    </location>
</feature>
<dbReference type="PANTHER" id="PTHR22990:SF15">
    <property type="entry name" value="F-BOX ONLY PROTEIN 10"/>
    <property type="match status" value="1"/>
</dbReference>
<dbReference type="InterPro" id="IPR012334">
    <property type="entry name" value="Pectin_lyas_fold"/>
</dbReference>
<feature type="region of interest" description="Disordered" evidence="2">
    <location>
        <begin position="1375"/>
        <end position="1453"/>
    </location>
</feature>
<feature type="compositionally biased region" description="Polar residues" evidence="2">
    <location>
        <begin position="1922"/>
        <end position="1941"/>
    </location>
</feature>
<feature type="non-terminal residue" evidence="4">
    <location>
        <position position="2524"/>
    </location>
</feature>
<evidence type="ECO:0000259" key="3">
    <source>
        <dbReference type="SMART" id="SM00722"/>
    </source>
</evidence>
<dbReference type="OrthoDB" id="427974at2759"/>
<feature type="region of interest" description="Disordered" evidence="2">
    <location>
        <begin position="1922"/>
        <end position="1991"/>
    </location>
</feature>
<keyword evidence="5" id="KW-1185">Reference proteome</keyword>
<feature type="region of interest" description="Disordered" evidence="2">
    <location>
        <begin position="1305"/>
        <end position="1326"/>
    </location>
</feature>
<proteinExistence type="predicted"/>
<keyword evidence="1" id="KW-0677">Repeat</keyword>
<feature type="compositionally biased region" description="Polar residues" evidence="2">
    <location>
        <begin position="1001"/>
        <end position="1017"/>
    </location>
</feature>
<organism evidence="4 5">
    <name type="scientific">Bodo saltans</name>
    <name type="common">Flagellated protozoan</name>
    <dbReference type="NCBI Taxonomy" id="75058"/>
    <lineage>
        <taxon>Eukaryota</taxon>
        <taxon>Discoba</taxon>
        <taxon>Euglenozoa</taxon>
        <taxon>Kinetoplastea</taxon>
        <taxon>Metakinetoplastina</taxon>
        <taxon>Eubodonida</taxon>
        <taxon>Bodonidae</taxon>
        <taxon>Bodo</taxon>
    </lineage>
</organism>